<dbReference type="InterPro" id="IPR020084">
    <property type="entry name" value="NUDIX_hydrolase_CS"/>
</dbReference>
<accession>A0A931GZE0</accession>
<dbReference type="InterPro" id="IPR015797">
    <property type="entry name" value="NUDIX_hydrolase-like_dom_sf"/>
</dbReference>
<keyword evidence="1" id="KW-0378">Hydrolase</keyword>
<evidence type="ECO:0000256" key="1">
    <source>
        <dbReference type="ARBA" id="ARBA00022801"/>
    </source>
</evidence>
<feature type="domain" description="Nudix hydrolase" evidence="2">
    <location>
        <begin position="2"/>
        <end position="150"/>
    </location>
</feature>
<protein>
    <submittedName>
        <fullName evidence="3">NUDIX domain-containing protein</fullName>
    </submittedName>
</protein>
<evidence type="ECO:0000313" key="3">
    <source>
        <dbReference type="EMBL" id="MBG9378167.1"/>
    </source>
</evidence>
<dbReference type="GO" id="GO:0006754">
    <property type="term" value="P:ATP biosynthetic process"/>
    <property type="evidence" value="ECO:0007669"/>
    <property type="project" value="TreeGrafter"/>
</dbReference>
<dbReference type="Pfam" id="PF00293">
    <property type="entry name" value="NUDIX"/>
    <property type="match status" value="1"/>
</dbReference>
<dbReference type="InterPro" id="IPR051325">
    <property type="entry name" value="Nudix_hydrolase_domain"/>
</dbReference>
<dbReference type="CDD" id="cd04662">
    <property type="entry name" value="NUDIX_Hydrolase"/>
    <property type="match status" value="1"/>
</dbReference>
<dbReference type="PROSITE" id="PS51462">
    <property type="entry name" value="NUDIX"/>
    <property type="match status" value="1"/>
</dbReference>
<reference evidence="3" key="1">
    <citation type="submission" date="2020-11" db="EMBL/GenBank/DDBJ databases">
        <title>Bacterial whole genome sequence for Panacibacter sp. DH6.</title>
        <authorList>
            <person name="Le V."/>
            <person name="Ko S."/>
            <person name="Ahn C.-Y."/>
            <person name="Oh H.-M."/>
        </authorList>
    </citation>
    <scope>NUCLEOTIDE SEQUENCE</scope>
    <source>
        <strain evidence="3">DH6</strain>
    </source>
</reference>
<keyword evidence="4" id="KW-1185">Reference proteome</keyword>
<dbReference type="PROSITE" id="PS00893">
    <property type="entry name" value="NUDIX_BOX"/>
    <property type="match status" value="1"/>
</dbReference>
<dbReference type="SUPFAM" id="SSF55811">
    <property type="entry name" value="Nudix"/>
    <property type="match status" value="1"/>
</dbReference>
<sequence>MKHTQSAGILLYVTKPVFKVMLVHPGGPFWKNKDAASWSLPKGEFSENEEPLAAALRELKEETGIAVNAKNVIALTPVKQKSGKIIHAWALAHDAEVTTIQSNFFEMEWPPKSGKMQSFPEVDKVAWFTVEQAKEKIIPAQFALVTELQQQLSAT</sequence>
<evidence type="ECO:0000313" key="4">
    <source>
        <dbReference type="Proteomes" id="UP000628448"/>
    </source>
</evidence>
<dbReference type="EMBL" id="JADWYR010000002">
    <property type="protein sequence ID" value="MBG9378167.1"/>
    <property type="molecule type" value="Genomic_DNA"/>
</dbReference>
<name>A0A931GZE0_9BACT</name>
<dbReference type="PANTHER" id="PTHR21340">
    <property type="entry name" value="DIADENOSINE 5,5-P1,P4-TETRAPHOSPHATE PYROPHOSPHOHYDROLASE MUTT"/>
    <property type="match status" value="1"/>
</dbReference>
<dbReference type="GO" id="GO:0006167">
    <property type="term" value="P:AMP biosynthetic process"/>
    <property type="evidence" value="ECO:0007669"/>
    <property type="project" value="TreeGrafter"/>
</dbReference>
<proteinExistence type="predicted"/>
<dbReference type="GO" id="GO:0004081">
    <property type="term" value="F:bis(5'-nucleosyl)-tetraphosphatase (asymmetrical) activity"/>
    <property type="evidence" value="ECO:0007669"/>
    <property type="project" value="TreeGrafter"/>
</dbReference>
<dbReference type="InterPro" id="IPR000086">
    <property type="entry name" value="NUDIX_hydrolase_dom"/>
</dbReference>
<gene>
    <name evidence="3" type="ORF">I5907_18155</name>
</gene>
<evidence type="ECO:0000259" key="2">
    <source>
        <dbReference type="PROSITE" id="PS51462"/>
    </source>
</evidence>
<dbReference type="RefSeq" id="WP_196992216.1">
    <property type="nucleotide sequence ID" value="NZ_JADWYR010000002.1"/>
</dbReference>
<dbReference type="AlphaFoldDB" id="A0A931GZE0"/>
<organism evidence="3 4">
    <name type="scientific">Panacibacter microcysteis</name>
    <dbReference type="NCBI Taxonomy" id="2793269"/>
    <lineage>
        <taxon>Bacteria</taxon>
        <taxon>Pseudomonadati</taxon>
        <taxon>Bacteroidota</taxon>
        <taxon>Chitinophagia</taxon>
        <taxon>Chitinophagales</taxon>
        <taxon>Chitinophagaceae</taxon>
        <taxon>Panacibacter</taxon>
    </lineage>
</organism>
<dbReference type="Proteomes" id="UP000628448">
    <property type="component" value="Unassembled WGS sequence"/>
</dbReference>
<dbReference type="Gene3D" id="3.90.79.10">
    <property type="entry name" value="Nucleoside Triphosphate Pyrophosphohydrolase"/>
    <property type="match status" value="1"/>
</dbReference>
<dbReference type="PANTHER" id="PTHR21340:SF7">
    <property type="entry name" value="NUDIX HYDROLASE DOMAIN-CONTAINING PROTEIN"/>
    <property type="match status" value="1"/>
</dbReference>
<comment type="caution">
    <text evidence="3">The sequence shown here is derived from an EMBL/GenBank/DDBJ whole genome shotgun (WGS) entry which is preliminary data.</text>
</comment>